<proteinExistence type="predicted"/>
<feature type="signal peptide" evidence="3">
    <location>
        <begin position="1"/>
        <end position="21"/>
    </location>
</feature>
<reference evidence="6" key="2">
    <citation type="submission" date="2025-09" db="UniProtKB">
        <authorList>
            <consortium name="Ensembl"/>
        </authorList>
    </citation>
    <scope>IDENTIFICATION</scope>
</reference>
<dbReference type="InterPro" id="IPR050650">
    <property type="entry name" value="Type-II_Cytokine-TF_Rcpt"/>
</dbReference>
<evidence type="ECO:0000259" key="5">
    <source>
        <dbReference type="Pfam" id="PF09294"/>
    </source>
</evidence>
<feature type="domain" description="Fibronectin type-III" evidence="4">
    <location>
        <begin position="22"/>
        <end position="112"/>
    </location>
</feature>
<dbReference type="FunFam" id="2.60.40.10:FF:001425">
    <property type="entry name" value="Interferon gamma receptor 1"/>
    <property type="match status" value="1"/>
</dbReference>
<feature type="domain" description="Interferon/interleukin receptor" evidence="5">
    <location>
        <begin position="127"/>
        <end position="226"/>
    </location>
</feature>
<evidence type="ECO:0000313" key="6">
    <source>
        <dbReference type="Ensembl" id="ENSCRFP00000004444.1"/>
    </source>
</evidence>
<dbReference type="Ensembl" id="ENSCRFT00000004623.1">
    <property type="protein sequence ID" value="ENSCRFP00000004444.1"/>
    <property type="gene ID" value="ENSCRFG00000003614.1"/>
</dbReference>
<dbReference type="AlphaFoldDB" id="A0A8C3NY29"/>
<name>A0A8C3NY29_9PASS</name>
<dbReference type="SUPFAM" id="SSF49265">
    <property type="entry name" value="Fibronectin type III"/>
    <property type="match status" value="2"/>
</dbReference>
<dbReference type="PANTHER" id="PTHR20859">
    <property type="entry name" value="INTERFERON/INTERLEUKIN RECEPTOR"/>
    <property type="match status" value="1"/>
</dbReference>
<dbReference type="InterPro" id="IPR036116">
    <property type="entry name" value="FN3_sf"/>
</dbReference>
<feature type="chain" id="PRO_5034531774" evidence="3">
    <location>
        <begin position="22"/>
        <end position="439"/>
    </location>
</feature>
<dbReference type="InterPro" id="IPR003961">
    <property type="entry name" value="FN3_dom"/>
</dbReference>
<evidence type="ECO:0000259" key="4">
    <source>
        <dbReference type="Pfam" id="PF01108"/>
    </source>
</evidence>
<keyword evidence="2" id="KW-0472">Membrane</keyword>
<evidence type="ECO:0000256" key="2">
    <source>
        <dbReference type="SAM" id="Phobius"/>
    </source>
</evidence>
<dbReference type="GO" id="GO:0005886">
    <property type="term" value="C:plasma membrane"/>
    <property type="evidence" value="ECO:0007669"/>
    <property type="project" value="TreeGrafter"/>
</dbReference>
<feature type="transmembrane region" description="Helical" evidence="2">
    <location>
        <begin position="234"/>
        <end position="256"/>
    </location>
</feature>
<evidence type="ECO:0000313" key="7">
    <source>
        <dbReference type="Proteomes" id="UP000694396"/>
    </source>
</evidence>
<keyword evidence="7" id="KW-1185">Reference proteome</keyword>
<dbReference type="GO" id="GO:0004896">
    <property type="term" value="F:cytokine receptor activity"/>
    <property type="evidence" value="ECO:0007669"/>
    <property type="project" value="InterPro"/>
</dbReference>
<feature type="region of interest" description="Disordered" evidence="1">
    <location>
        <begin position="324"/>
        <end position="350"/>
    </location>
</feature>
<keyword evidence="2" id="KW-0812">Transmembrane</keyword>
<organism evidence="6 7">
    <name type="scientific">Cyanoderma ruficeps</name>
    <name type="common">rufous-capped babbler</name>
    <dbReference type="NCBI Taxonomy" id="181631"/>
    <lineage>
        <taxon>Eukaryota</taxon>
        <taxon>Metazoa</taxon>
        <taxon>Chordata</taxon>
        <taxon>Craniata</taxon>
        <taxon>Vertebrata</taxon>
        <taxon>Euteleostomi</taxon>
        <taxon>Archelosauria</taxon>
        <taxon>Archosauria</taxon>
        <taxon>Dinosauria</taxon>
        <taxon>Saurischia</taxon>
        <taxon>Theropoda</taxon>
        <taxon>Coelurosauria</taxon>
        <taxon>Aves</taxon>
        <taxon>Neognathae</taxon>
        <taxon>Neoaves</taxon>
        <taxon>Telluraves</taxon>
        <taxon>Australaves</taxon>
        <taxon>Passeriformes</taxon>
        <taxon>Sylvioidea</taxon>
        <taxon>Timaliidae</taxon>
        <taxon>Cyanoderma</taxon>
    </lineage>
</organism>
<keyword evidence="3" id="KW-0732">Signal</keyword>
<dbReference type="Gene3D" id="2.60.40.10">
    <property type="entry name" value="Immunoglobulins"/>
    <property type="match status" value="2"/>
</dbReference>
<evidence type="ECO:0000256" key="1">
    <source>
        <dbReference type="SAM" id="MobiDB-lite"/>
    </source>
</evidence>
<dbReference type="GO" id="GO:0019955">
    <property type="term" value="F:cytokine binding"/>
    <property type="evidence" value="ECO:0007669"/>
    <property type="project" value="InterPro"/>
</dbReference>
<keyword evidence="2" id="KW-1133">Transmembrane helix</keyword>
<dbReference type="InterPro" id="IPR008355">
    <property type="entry name" value="Interferon_gamma_rcpt_asu"/>
</dbReference>
<dbReference type="Pfam" id="PF01108">
    <property type="entry name" value="Tissue_fac"/>
    <property type="match status" value="1"/>
</dbReference>
<protein>
    <submittedName>
        <fullName evidence="6">Interferon gamma receptor 1</fullName>
    </submittedName>
</protein>
<reference evidence="6" key="1">
    <citation type="submission" date="2025-08" db="UniProtKB">
        <authorList>
            <consortium name="Ensembl"/>
        </authorList>
    </citation>
    <scope>IDENTIFICATION</scope>
</reference>
<dbReference type="InterPro" id="IPR015373">
    <property type="entry name" value="Interferon/interleukin_rcp_dom"/>
</dbReference>
<feature type="compositionally biased region" description="Polar residues" evidence="1">
    <location>
        <begin position="324"/>
        <end position="338"/>
    </location>
</feature>
<accession>A0A8C3NY29</accession>
<dbReference type="Pfam" id="PF09294">
    <property type="entry name" value="Interfer-bind"/>
    <property type="match status" value="1"/>
</dbReference>
<dbReference type="PRINTS" id="PR01777">
    <property type="entry name" value="INTERFERONGR"/>
</dbReference>
<evidence type="ECO:0000256" key="3">
    <source>
        <dbReference type="SAM" id="SignalP"/>
    </source>
</evidence>
<sequence length="439" mass="48187">MWVPLSLVAVAALLVPRRSAASQGEQPPAVPSPTEVVVTSENFKTVLHWQYPPVSETPHFIVEIKPYNLGYYKNVSTCVNTSAHFCDLSGEICDTYASYWLRVKALVGSQQSGYVESNEFILQRHGKIGPPKLNLSRHGDKIMVDIYQLVFPLSCIEDIYSGLQYLVTVRGSKNETFSEEVYEDNCTMHKCTLKIAVPTESSTYCVSAKGIFEDLMIGTPSEESCTPVHFEETLSMHGIIIMCVVIGILTVIPTVYCGCKKLRKNNIQLPKSLVIVMRNLNTGAFLGPRSERKYISVISLPSGHSELPVNGEVTFLGIEPEEQTVSPASSCDGESSVPSPGAPAKAEEVPVQESREEVSFDADEQNGVVKGSYFISDSNQMDVCSKSSGSEISTTETQPTVIPSSCFKFSGYDKPHVPLDMLMIDVGEEQPVNAYRPTE</sequence>
<dbReference type="Proteomes" id="UP000694396">
    <property type="component" value="Unplaced"/>
</dbReference>
<dbReference type="InterPro" id="IPR013783">
    <property type="entry name" value="Ig-like_fold"/>
</dbReference>
<dbReference type="PANTHER" id="PTHR20859:SF5">
    <property type="entry name" value="INTERFERON GAMMA RECEPTOR 1"/>
    <property type="match status" value="1"/>
</dbReference>